<gene>
    <name evidence="2" type="ORF">OCBIM_22037130mg</name>
</gene>
<dbReference type="AlphaFoldDB" id="A0A0L8GAL1"/>
<sequence>MVRTAKIILILSCHRMDSTFCFYLSKTALPMTRYSLYYNLICIYAIELPAPLIMFIGSL</sequence>
<evidence type="ECO:0000256" key="1">
    <source>
        <dbReference type="SAM" id="Phobius"/>
    </source>
</evidence>
<evidence type="ECO:0000313" key="2">
    <source>
        <dbReference type="EMBL" id="KOF73889.1"/>
    </source>
</evidence>
<dbReference type="EMBL" id="KQ422937">
    <property type="protein sequence ID" value="KOF73889.1"/>
    <property type="molecule type" value="Genomic_DNA"/>
</dbReference>
<reference evidence="2" key="1">
    <citation type="submission" date="2015-07" db="EMBL/GenBank/DDBJ databases">
        <title>MeaNS - Measles Nucleotide Surveillance Program.</title>
        <authorList>
            <person name="Tran T."/>
            <person name="Druce J."/>
        </authorList>
    </citation>
    <scope>NUCLEOTIDE SEQUENCE</scope>
    <source>
        <strain evidence="2">UCB-OBI-ISO-001</strain>
        <tissue evidence="2">Gonad</tissue>
    </source>
</reference>
<keyword evidence="1" id="KW-0472">Membrane</keyword>
<keyword evidence="1" id="KW-1133">Transmembrane helix</keyword>
<accession>A0A0L8GAL1</accession>
<organism evidence="2">
    <name type="scientific">Octopus bimaculoides</name>
    <name type="common">California two-spotted octopus</name>
    <dbReference type="NCBI Taxonomy" id="37653"/>
    <lineage>
        <taxon>Eukaryota</taxon>
        <taxon>Metazoa</taxon>
        <taxon>Spiralia</taxon>
        <taxon>Lophotrochozoa</taxon>
        <taxon>Mollusca</taxon>
        <taxon>Cephalopoda</taxon>
        <taxon>Coleoidea</taxon>
        <taxon>Octopodiformes</taxon>
        <taxon>Octopoda</taxon>
        <taxon>Incirrata</taxon>
        <taxon>Octopodidae</taxon>
        <taxon>Octopus</taxon>
    </lineage>
</organism>
<name>A0A0L8GAL1_OCTBM</name>
<proteinExistence type="predicted"/>
<protein>
    <submittedName>
        <fullName evidence="2">Uncharacterized protein</fullName>
    </submittedName>
</protein>
<feature type="transmembrane region" description="Helical" evidence="1">
    <location>
        <begin position="36"/>
        <end position="56"/>
    </location>
</feature>
<keyword evidence="1" id="KW-0812">Transmembrane</keyword>